<dbReference type="EMBL" id="JASSZA010000001">
    <property type="protein sequence ID" value="KAK2121483.1"/>
    <property type="molecule type" value="Genomic_DNA"/>
</dbReference>
<feature type="compositionally biased region" description="Basic residues" evidence="1">
    <location>
        <begin position="43"/>
        <end position="53"/>
    </location>
</feature>
<keyword evidence="3" id="KW-1185">Reference proteome</keyword>
<feature type="region of interest" description="Disordered" evidence="1">
    <location>
        <begin position="28"/>
        <end position="55"/>
    </location>
</feature>
<accession>A0ABQ9WIJ5</accession>
<dbReference type="Proteomes" id="UP001266305">
    <property type="component" value="Unassembled WGS sequence"/>
</dbReference>
<evidence type="ECO:0000313" key="2">
    <source>
        <dbReference type="EMBL" id="KAK2121483.1"/>
    </source>
</evidence>
<gene>
    <name evidence="2" type="ORF">P7K49_002869</name>
</gene>
<comment type="caution">
    <text evidence="2">The sequence shown here is derived from an EMBL/GenBank/DDBJ whole genome shotgun (WGS) entry which is preliminary data.</text>
</comment>
<sequence>FGTIPGPYRRFPSFPDRFPASLRQLARRRRRLPRGNGPAPSTGRHRPPSHRLPRGLESYIPVPPSLFLSPRLPAAATVAGRRIPASQLVPASRPSSPQINSPPHALGARTAPFLPRTACCEGEREPARPAGELRECERRGRAAGRAGCRVCVRGRERVPVATRQWPPADKPEGRRPG</sequence>
<name>A0ABQ9WIJ5_SAGOE</name>
<feature type="non-terminal residue" evidence="2">
    <location>
        <position position="1"/>
    </location>
</feature>
<reference evidence="2 3" key="1">
    <citation type="submission" date="2023-05" db="EMBL/GenBank/DDBJ databases">
        <title>B98-5 Cell Line De Novo Hybrid Assembly: An Optical Mapping Approach.</title>
        <authorList>
            <person name="Kananen K."/>
            <person name="Auerbach J.A."/>
            <person name="Kautto E."/>
            <person name="Blachly J.S."/>
        </authorList>
    </citation>
    <scope>NUCLEOTIDE SEQUENCE [LARGE SCALE GENOMIC DNA]</scope>
    <source>
        <strain evidence="2">B95-8</strain>
        <tissue evidence="2">Cell line</tissue>
    </source>
</reference>
<protein>
    <submittedName>
        <fullName evidence="2">Uncharacterized protein</fullName>
    </submittedName>
</protein>
<organism evidence="2 3">
    <name type="scientific">Saguinus oedipus</name>
    <name type="common">Cotton-top tamarin</name>
    <name type="synonym">Oedipomidas oedipus</name>
    <dbReference type="NCBI Taxonomy" id="9490"/>
    <lineage>
        <taxon>Eukaryota</taxon>
        <taxon>Metazoa</taxon>
        <taxon>Chordata</taxon>
        <taxon>Craniata</taxon>
        <taxon>Vertebrata</taxon>
        <taxon>Euteleostomi</taxon>
        <taxon>Mammalia</taxon>
        <taxon>Eutheria</taxon>
        <taxon>Euarchontoglires</taxon>
        <taxon>Primates</taxon>
        <taxon>Haplorrhini</taxon>
        <taxon>Platyrrhini</taxon>
        <taxon>Cebidae</taxon>
        <taxon>Callitrichinae</taxon>
        <taxon>Saguinus</taxon>
    </lineage>
</organism>
<evidence type="ECO:0000256" key="1">
    <source>
        <dbReference type="SAM" id="MobiDB-lite"/>
    </source>
</evidence>
<proteinExistence type="predicted"/>
<evidence type="ECO:0000313" key="3">
    <source>
        <dbReference type="Proteomes" id="UP001266305"/>
    </source>
</evidence>